<reference evidence="1" key="2">
    <citation type="submission" date="2016-10" db="EMBL/GenBank/DDBJ databases">
        <authorList>
            <person name="de Groot N.N."/>
        </authorList>
    </citation>
    <scope>NUCLEOTIDE SEQUENCE [LARGE SCALE GENOMIC DNA]</scope>
    <source>
        <strain evidence="1">ATCC 20501</strain>
    </source>
</reference>
<accession>A0A1I2BLM0</accession>
<reference evidence="3 4" key="1">
    <citation type="submission" date="2016-10" db="EMBL/GenBank/DDBJ databases">
        <authorList>
            <person name="Varghese N."/>
            <person name="Submissions S."/>
        </authorList>
    </citation>
    <scope>NUCLEOTIDE SEQUENCE [LARGE SCALE GENOMIC DNA]</scope>
    <source>
        <strain evidence="4">ATCC 20501</strain>
        <strain evidence="2 3">CGMCC 4.3529</strain>
    </source>
</reference>
<dbReference type="AlphaFoldDB" id="A0A1H6AHV3"/>
<gene>
    <name evidence="1" type="ORF">SAMN02982929_02298</name>
    <name evidence="2" type="ORF">SAMN05216506_112132</name>
</gene>
<name>A0A1H6AHV3_9PSEU</name>
<proteinExistence type="predicted"/>
<evidence type="ECO:0000313" key="1">
    <source>
        <dbReference type="EMBL" id="SEG47336.1"/>
    </source>
</evidence>
<evidence type="ECO:0000313" key="2">
    <source>
        <dbReference type="EMBL" id="SFE56163.1"/>
    </source>
</evidence>
<accession>A0A1H6AHV3</accession>
<organism evidence="1 4">
    <name type="scientific">Saccharopolyspora kobensis</name>
    <dbReference type="NCBI Taxonomy" id="146035"/>
    <lineage>
        <taxon>Bacteria</taxon>
        <taxon>Bacillati</taxon>
        <taxon>Actinomycetota</taxon>
        <taxon>Actinomycetes</taxon>
        <taxon>Pseudonocardiales</taxon>
        <taxon>Pseudonocardiaceae</taxon>
        <taxon>Saccharopolyspora</taxon>
    </lineage>
</organism>
<dbReference type="Proteomes" id="UP000199690">
    <property type="component" value="Unassembled WGS sequence"/>
</dbReference>
<evidence type="ECO:0000313" key="4">
    <source>
        <dbReference type="Proteomes" id="UP000236729"/>
    </source>
</evidence>
<protein>
    <submittedName>
        <fullName evidence="1">Uncharacterized protein</fullName>
    </submittedName>
</protein>
<dbReference type="EMBL" id="FOME01000012">
    <property type="protein sequence ID" value="SFE56163.1"/>
    <property type="molecule type" value="Genomic_DNA"/>
</dbReference>
<sequence>MSAALSPIITATARWLTNAYPAPADGALSRALVQAQAEQAVTAAAWLRYPTPVDTDLVLIAGPGGSSRLDVLIAGNATAPSAEDHAWRTWVDEVVASWAACLLGEPTLAARAVEVLVARNGPAVPDHFRRLTSPSGRELDAAALLRHPDLLAPLAELHRRPLHEALNTSGAVTS</sequence>
<dbReference type="Proteomes" id="UP000236729">
    <property type="component" value="Unassembled WGS sequence"/>
</dbReference>
<keyword evidence="3" id="KW-1185">Reference proteome</keyword>
<dbReference type="EMBL" id="FNVB01000003">
    <property type="protein sequence ID" value="SEG47336.1"/>
    <property type="molecule type" value="Genomic_DNA"/>
</dbReference>
<evidence type="ECO:0000313" key="3">
    <source>
        <dbReference type="Proteomes" id="UP000199690"/>
    </source>
</evidence>
<dbReference type="RefSeq" id="WP_093356770.1">
    <property type="nucleotide sequence ID" value="NZ_FNVB01000003.1"/>
</dbReference>